<keyword evidence="6" id="KW-1185">Reference proteome</keyword>
<comment type="subcellular location">
    <subcellularLocation>
        <location evidence="1">Periplasm</location>
    </subcellularLocation>
</comment>
<dbReference type="PIRSF" id="PIRSF002741">
    <property type="entry name" value="MppA"/>
    <property type="match status" value="1"/>
</dbReference>
<comment type="similarity">
    <text evidence="2">Belongs to the bacterial solute-binding protein 5 family.</text>
</comment>
<dbReference type="Gene3D" id="3.40.190.10">
    <property type="entry name" value="Periplasmic binding protein-like II"/>
    <property type="match status" value="1"/>
</dbReference>
<evidence type="ECO:0000313" key="6">
    <source>
        <dbReference type="Proteomes" id="UP000248021"/>
    </source>
</evidence>
<accession>A0A2V3U6W0</accession>
<organism evidence="5 6">
    <name type="scientific">Chelatococcus asaccharovorans</name>
    <dbReference type="NCBI Taxonomy" id="28210"/>
    <lineage>
        <taxon>Bacteria</taxon>
        <taxon>Pseudomonadati</taxon>
        <taxon>Pseudomonadota</taxon>
        <taxon>Alphaproteobacteria</taxon>
        <taxon>Hyphomicrobiales</taxon>
        <taxon>Chelatococcaceae</taxon>
        <taxon>Chelatococcus</taxon>
    </lineage>
</organism>
<evidence type="ECO:0000256" key="2">
    <source>
        <dbReference type="ARBA" id="ARBA00005695"/>
    </source>
</evidence>
<dbReference type="AlphaFoldDB" id="A0A2V3U6W0"/>
<dbReference type="PANTHER" id="PTHR30290">
    <property type="entry name" value="PERIPLASMIC BINDING COMPONENT OF ABC TRANSPORTER"/>
    <property type="match status" value="1"/>
</dbReference>
<dbReference type="InterPro" id="IPR039424">
    <property type="entry name" value="SBP_5"/>
</dbReference>
<name>A0A2V3U6W0_9HYPH</name>
<evidence type="ECO:0000256" key="1">
    <source>
        <dbReference type="ARBA" id="ARBA00004418"/>
    </source>
</evidence>
<dbReference type="InterPro" id="IPR006311">
    <property type="entry name" value="TAT_signal"/>
</dbReference>
<dbReference type="Pfam" id="PF00496">
    <property type="entry name" value="SBP_bac_5"/>
    <property type="match status" value="1"/>
</dbReference>
<sequence>MELTRSLTTRRGFLQSVGGAAALAATAGYPEWVFAQTRSGVLNAMLNVEPATLNYALLNTSVIQSVCGSINESLLLFDWQLKPQPNLARSFSVSPDGLVYTFELEPDVKWHDGKPFTSKDVVFTCAKMLRELNPRSRAAMDRCESITAEGDHKVVFKLKEPFNAFILAFMASTGPMMPAHIYEGTDFRNNPANTAPIGTGPFKFAQWSKGNFIKLVRNENYWRKGQPYLDEVTFRIIASAEQRAVALETGAVDMAFGDDLDPIDVPRFRDSPGLVMVQNAYDAVGEITLMEINQRTAPFNDRRFRAAIMHAMDRNFLVDQLNFGMGRVADSPIFSTVPYYDPKVLTQYEYSPAKAKALLDDMGLKPGAGGVRHKFSVLMLPNQDGPWRRAGEYSKQALADVGLDVELQSTDVATFYKRNGDWDYDVMWNSYGQFGDPAIGMSRFFLSNNIRKGVPQTNTQGYVNPKVDELLQKGATAVKREDAQAAYSELQKILTEDVAMLWMYERRKPLFHAKKFKDVVLGPNGPCDGFGAAKPA</sequence>
<dbReference type="SUPFAM" id="SSF53850">
    <property type="entry name" value="Periplasmic binding protein-like II"/>
    <property type="match status" value="1"/>
</dbReference>
<dbReference type="InterPro" id="IPR030678">
    <property type="entry name" value="Peptide/Ni-bd"/>
</dbReference>
<keyword evidence="3" id="KW-0732">Signal</keyword>
<dbReference type="OrthoDB" id="9803988at2"/>
<dbReference type="InterPro" id="IPR000914">
    <property type="entry name" value="SBP_5_dom"/>
</dbReference>
<dbReference type="GO" id="GO:0030288">
    <property type="term" value="C:outer membrane-bounded periplasmic space"/>
    <property type="evidence" value="ECO:0007669"/>
    <property type="project" value="UniProtKB-ARBA"/>
</dbReference>
<evidence type="ECO:0000259" key="4">
    <source>
        <dbReference type="Pfam" id="PF00496"/>
    </source>
</evidence>
<proteinExistence type="inferred from homology"/>
<dbReference type="CDD" id="cd08517">
    <property type="entry name" value="PBP2_NikA_DppA_OppA_like_13"/>
    <property type="match status" value="1"/>
</dbReference>
<dbReference type="RefSeq" id="WP_110375010.1">
    <property type="nucleotide sequence ID" value="NZ_JAHBRY010000001.1"/>
</dbReference>
<comment type="caution">
    <text evidence="5">The sequence shown here is derived from an EMBL/GenBank/DDBJ whole genome shotgun (WGS) entry which is preliminary data.</text>
</comment>
<dbReference type="GO" id="GO:0015833">
    <property type="term" value="P:peptide transport"/>
    <property type="evidence" value="ECO:0007669"/>
    <property type="project" value="TreeGrafter"/>
</dbReference>
<dbReference type="PANTHER" id="PTHR30290:SF38">
    <property type="entry name" value="D,D-DIPEPTIDE-BINDING PERIPLASMIC PROTEIN DDPA-RELATED"/>
    <property type="match status" value="1"/>
</dbReference>
<feature type="domain" description="Solute-binding protein family 5" evidence="4">
    <location>
        <begin position="82"/>
        <end position="449"/>
    </location>
</feature>
<dbReference type="GO" id="GO:1904680">
    <property type="term" value="F:peptide transmembrane transporter activity"/>
    <property type="evidence" value="ECO:0007669"/>
    <property type="project" value="TreeGrafter"/>
</dbReference>
<evidence type="ECO:0000313" key="5">
    <source>
        <dbReference type="EMBL" id="PXW58963.1"/>
    </source>
</evidence>
<dbReference type="GO" id="GO:0043190">
    <property type="term" value="C:ATP-binding cassette (ABC) transporter complex"/>
    <property type="evidence" value="ECO:0007669"/>
    <property type="project" value="InterPro"/>
</dbReference>
<dbReference type="Gene3D" id="3.10.105.10">
    <property type="entry name" value="Dipeptide-binding Protein, Domain 3"/>
    <property type="match status" value="1"/>
</dbReference>
<reference evidence="5 6" key="1">
    <citation type="submission" date="2018-05" db="EMBL/GenBank/DDBJ databases">
        <title>Genomic Encyclopedia of Type Strains, Phase IV (KMG-IV): sequencing the most valuable type-strain genomes for metagenomic binning, comparative biology and taxonomic classification.</title>
        <authorList>
            <person name="Goeker M."/>
        </authorList>
    </citation>
    <scope>NUCLEOTIDE SEQUENCE [LARGE SCALE GENOMIC DNA]</scope>
    <source>
        <strain evidence="5 6">DSM 6462</strain>
    </source>
</reference>
<dbReference type="EMBL" id="QJJK01000005">
    <property type="protein sequence ID" value="PXW58963.1"/>
    <property type="molecule type" value="Genomic_DNA"/>
</dbReference>
<evidence type="ECO:0000256" key="3">
    <source>
        <dbReference type="ARBA" id="ARBA00022729"/>
    </source>
</evidence>
<gene>
    <name evidence="5" type="ORF">C7450_105312</name>
</gene>
<dbReference type="Proteomes" id="UP000248021">
    <property type="component" value="Unassembled WGS sequence"/>
</dbReference>
<protein>
    <submittedName>
        <fullName evidence="5">Peptide/nickel transport system substrate-binding protein</fullName>
    </submittedName>
</protein>
<dbReference type="PROSITE" id="PS51318">
    <property type="entry name" value="TAT"/>
    <property type="match status" value="1"/>
</dbReference>